<dbReference type="Proteomes" id="UP000594262">
    <property type="component" value="Unplaced"/>
</dbReference>
<name>A0A7M5UMW7_9CNID</name>
<evidence type="ECO:0000313" key="6">
    <source>
        <dbReference type="Proteomes" id="UP000594262"/>
    </source>
</evidence>
<dbReference type="GO" id="GO:0035252">
    <property type="term" value="F:UDP-xylosyltransferase activity"/>
    <property type="evidence" value="ECO:0007669"/>
    <property type="project" value="TreeGrafter"/>
</dbReference>
<dbReference type="EnsemblMetazoa" id="CLYHEMT012198.1">
    <property type="protein sequence ID" value="CLYHEMP012198.1"/>
    <property type="gene ID" value="CLYHEMG012198"/>
</dbReference>
<keyword evidence="6" id="KW-1185">Reference proteome</keyword>
<proteinExistence type="inferred from homology"/>
<comment type="similarity">
    <text evidence="1">Belongs to the glycosyltransferase 90 family.</text>
</comment>
<dbReference type="SMART" id="SM00672">
    <property type="entry name" value="CAP10"/>
    <property type="match status" value="1"/>
</dbReference>
<sequence>MKSTLFLFCFGFGLGHLVFTQDKTKESEQCPNGHCSDGEEHEKMKYTKKGNKWQKYLDLIEKANKNYKECSTDDCYRLQRRSDFKNWMERGISEELFVKAKERNIGVHYQVIDGKLYRQDHCIFESRCNGNEHFILKIIKHLPNMEFIINTHDWPKVRKWDENLPVFSFSKTPDERDILYPAWTFWEGGPAVWPIFPTGLGRWDLMSEALHKTAQKWTWDRKHSIAFFRGSRTSHERDPLILLSRDKPHIADARYTKNQSWRSKKDSLDMDPVEPVTMETHCHYKYLFNFRGVAASFRFKHLFLCKSLVFHVGKDWTEFFYGEMKPWVHFIPLSVDLKNIEELLEFARQNDEIAQQIMNRGHNFIIKHLRMTDIENYWLKTLKRYASLVKWEVKKDPKLKEILPKEDLS</sequence>
<evidence type="ECO:0000259" key="4">
    <source>
        <dbReference type="SMART" id="SM00672"/>
    </source>
</evidence>
<accession>A0A7M5UMW7</accession>
<keyword evidence="3" id="KW-0732">Signal</keyword>
<dbReference type="EnsemblMetazoa" id="CLYHEMT012198.2">
    <property type="protein sequence ID" value="CLYHEMP012198.2"/>
    <property type="gene ID" value="CLYHEMG012198"/>
</dbReference>
<organism evidence="5 6">
    <name type="scientific">Clytia hemisphaerica</name>
    <dbReference type="NCBI Taxonomy" id="252671"/>
    <lineage>
        <taxon>Eukaryota</taxon>
        <taxon>Metazoa</taxon>
        <taxon>Cnidaria</taxon>
        <taxon>Hydrozoa</taxon>
        <taxon>Hydroidolina</taxon>
        <taxon>Leptothecata</taxon>
        <taxon>Obeliida</taxon>
        <taxon>Clytiidae</taxon>
        <taxon>Clytia</taxon>
    </lineage>
</organism>
<evidence type="ECO:0000256" key="3">
    <source>
        <dbReference type="SAM" id="SignalP"/>
    </source>
</evidence>
<feature type="chain" id="PRO_5033596620" description="Glycosyl transferase CAP10 domain-containing protein" evidence="3">
    <location>
        <begin position="16"/>
        <end position="409"/>
    </location>
</feature>
<dbReference type="InterPro" id="IPR006598">
    <property type="entry name" value="CAP10"/>
</dbReference>
<dbReference type="AlphaFoldDB" id="A0A7M5UMW7"/>
<feature type="signal peptide" evidence="3">
    <location>
        <begin position="1"/>
        <end position="15"/>
    </location>
</feature>
<dbReference type="RefSeq" id="XP_066928808.1">
    <property type="nucleotide sequence ID" value="XM_067072707.1"/>
</dbReference>
<dbReference type="PANTHER" id="PTHR12203">
    <property type="entry name" value="KDEL LYS-ASP-GLU-LEU CONTAINING - RELATED"/>
    <property type="match status" value="1"/>
</dbReference>
<reference evidence="5" key="1">
    <citation type="submission" date="2021-01" db="UniProtKB">
        <authorList>
            <consortium name="EnsemblMetazoa"/>
        </authorList>
    </citation>
    <scope>IDENTIFICATION</scope>
</reference>
<keyword evidence="2" id="KW-0808">Transferase</keyword>
<dbReference type="PANTHER" id="PTHR12203:SF35">
    <property type="entry name" value="PROTEIN O-GLUCOSYLTRANSFERASE 1"/>
    <property type="match status" value="1"/>
</dbReference>
<dbReference type="InterPro" id="IPR051091">
    <property type="entry name" value="O-Glucosyltr/Glycosyltrsf_90"/>
</dbReference>
<dbReference type="Pfam" id="PF05686">
    <property type="entry name" value="Glyco_transf_90"/>
    <property type="match status" value="1"/>
</dbReference>
<feature type="domain" description="Glycosyl transferase CAP10" evidence="4">
    <location>
        <begin position="141"/>
        <end position="392"/>
    </location>
</feature>
<dbReference type="OrthoDB" id="202415at2759"/>
<dbReference type="GO" id="GO:0012505">
    <property type="term" value="C:endomembrane system"/>
    <property type="evidence" value="ECO:0007669"/>
    <property type="project" value="TreeGrafter"/>
</dbReference>
<evidence type="ECO:0000256" key="2">
    <source>
        <dbReference type="ARBA" id="ARBA00022679"/>
    </source>
</evidence>
<evidence type="ECO:0000256" key="1">
    <source>
        <dbReference type="ARBA" id="ARBA00010118"/>
    </source>
</evidence>
<protein>
    <recommendedName>
        <fullName evidence="4">Glycosyl transferase CAP10 domain-containing protein</fullName>
    </recommendedName>
</protein>
<evidence type="ECO:0000313" key="5">
    <source>
        <dbReference type="EnsemblMetazoa" id="CLYHEMP012198.2"/>
    </source>
</evidence>
<dbReference type="GeneID" id="136816377"/>
<dbReference type="GO" id="GO:0035251">
    <property type="term" value="F:UDP-glucosyltransferase activity"/>
    <property type="evidence" value="ECO:0007669"/>
    <property type="project" value="TreeGrafter"/>
</dbReference>